<proteinExistence type="predicted"/>
<reference evidence="2" key="1">
    <citation type="submission" date="2018-01" db="EMBL/GenBank/DDBJ databases">
        <title>Plasmids of psychrophilic Polaromonas spp. isolated from Arctic and Antarctic glaciers.</title>
        <authorList>
            <person name="Dziewit L."/>
            <person name="Ciok A."/>
        </authorList>
    </citation>
    <scope>NUCLEOTIDE SEQUENCE</scope>
    <source>
        <plasmid evidence="2">pW11NP2</plasmid>
    </source>
</reference>
<evidence type="ECO:0000259" key="1">
    <source>
        <dbReference type="Pfam" id="PF12728"/>
    </source>
</evidence>
<feature type="domain" description="Helix-turn-helix" evidence="1">
    <location>
        <begin position="97"/>
        <end position="146"/>
    </location>
</feature>
<sequence>MPTPTARSKNPAPLYDPLEPLAQAIGSMLTGTVGEKQLASMTLSSQVSKALHQVLETRTPQGRSARLLLMRHLVDIESQDAGIEIPKMAATANDLIGTAEAAELLGYSRPYVAMLIDQNQLKGATRSAGGHRRVSRAAVLQWKAQHQASTKKAGADMRMEGQKIGAYKSTEAEAIGRVKELAANRG</sequence>
<gene>
    <name evidence="2" type="ORF">pW11NP2_p045</name>
</gene>
<dbReference type="NCBIfam" id="TIGR01764">
    <property type="entry name" value="excise"/>
    <property type="match status" value="1"/>
</dbReference>
<organism evidence="2">
    <name type="scientific">Polaromonas sp. W11N</name>
    <dbReference type="NCBI Taxonomy" id="1840303"/>
    <lineage>
        <taxon>Bacteria</taxon>
        <taxon>Pseudomonadati</taxon>
        <taxon>Pseudomonadota</taxon>
        <taxon>Betaproteobacteria</taxon>
        <taxon>Burkholderiales</taxon>
        <taxon>Comamonadaceae</taxon>
        <taxon>Polaromonas</taxon>
    </lineage>
</organism>
<dbReference type="InterPro" id="IPR010093">
    <property type="entry name" value="SinI_DNA-bd"/>
</dbReference>
<keyword evidence="2" id="KW-0614">Plasmid</keyword>
<dbReference type="Pfam" id="PF12728">
    <property type="entry name" value="HTH_17"/>
    <property type="match status" value="1"/>
</dbReference>
<name>A0A2S1FIM9_9BURK</name>
<accession>A0A2S1FIM9</accession>
<evidence type="ECO:0000313" key="2">
    <source>
        <dbReference type="EMBL" id="AWD72365.1"/>
    </source>
</evidence>
<protein>
    <submittedName>
        <fullName evidence="2">Transcriptional regulator, MerR superfamily</fullName>
    </submittedName>
</protein>
<dbReference type="AlphaFoldDB" id="A0A2S1FIM9"/>
<dbReference type="InterPro" id="IPR041657">
    <property type="entry name" value="HTH_17"/>
</dbReference>
<geneLocation type="plasmid" evidence="2">
    <name>pW11NP2</name>
</geneLocation>
<dbReference type="EMBL" id="MG869625">
    <property type="protein sequence ID" value="AWD72365.1"/>
    <property type="molecule type" value="Genomic_DNA"/>
</dbReference>
<dbReference type="GO" id="GO:0003677">
    <property type="term" value="F:DNA binding"/>
    <property type="evidence" value="ECO:0007669"/>
    <property type="project" value="InterPro"/>
</dbReference>